<name>A0A8S3ZI97_9EUPU</name>
<dbReference type="GO" id="GO:0006307">
    <property type="term" value="P:DNA alkylation repair"/>
    <property type="evidence" value="ECO:0007669"/>
    <property type="project" value="InterPro"/>
</dbReference>
<protein>
    <submittedName>
        <fullName evidence="3">Uncharacterized protein</fullName>
    </submittedName>
</protein>
<organism evidence="3 4">
    <name type="scientific">Candidula unifasciata</name>
    <dbReference type="NCBI Taxonomy" id="100452"/>
    <lineage>
        <taxon>Eukaryota</taxon>
        <taxon>Metazoa</taxon>
        <taxon>Spiralia</taxon>
        <taxon>Lophotrochozoa</taxon>
        <taxon>Mollusca</taxon>
        <taxon>Gastropoda</taxon>
        <taxon>Heterobranchia</taxon>
        <taxon>Euthyneura</taxon>
        <taxon>Panpulmonata</taxon>
        <taxon>Eupulmonata</taxon>
        <taxon>Stylommatophora</taxon>
        <taxon>Helicina</taxon>
        <taxon>Helicoidea</taxon>
        <taxon>Geomitridae</taxon>
        <taxon>Candidula</taxon>
    </lineage>
</organism>
<dbReference type="Gene3D" id="2.60.120.590">
    <property type="entry name" value="Alpha-ketoglutarate-dependent dioxygenase AlkB-like"/>
    <property type="match status" value="1"/>
</dbReference>
<comment type="cofactor">
    <cofactor evidence="1">
        <name>Fe(2+)</name>
        <dbReference type="ChEBI" id="CHEBI:29033"/>
    </cofactor>
</comment>
<evidence type="ECO:0000313" key="4">
    <source>
        <dbReference type="Proteomes" id="UP000678393"/>
    </source>
</evidence>
<keyword evidence="4" id="KW-1185">Reference proteome</keyword>
<dbReference type="GO" id="GO:0005739">
    <property type="term" value="C:mitochondrion"/>
    <property type="evidence" value="ECO:0007669"/>
    <property type="project" value="TreeGrafter"/>
</dbReference>
<accession>A0A8S3ZI97</accession>
<dbReference type="GO" id="GO:0051213">
    <property type="term" value="F:dioxygenase activity"/>
    <property type="evidence" value="ECO:0007669"/>
    <property type="project" value="InterPro"/>
</dbReference>
<dbReference type="PANTHER" id="PTHR31212:SF4">
    <property type="entry name" value="ALPHA-KETOGLUTARATE-DEPENDENT DIOXYGENASE ALKB HOMOLOG 3"/>
    <property type="match status" value="1"/>
</dbReference>
<evidence type="ECO:0000256" key="2">
    <source>
        <dbReference type="SAM" id="MobiDB-lite"/>
    </source>
</evidence>
<dbReference type="InterPro" id="IPR032854">
    <property type="entry name" value="ALKBH3"/>
</dbReference>
<dbReference type="PANTHER" id="PTHR31212">
    <property type="entry name" value="ALPHA-KETOGLUTARATE-DEPENDENT DIOXYGENASE ALKB HOMOLOG 3"/>
    <property type="match status" value="1"/>
</dbReference>
<dbReference type="Proteomes" id="UP000678393">
    <property type="component" value="Unassembled WGS sequence"/>
</dbReference>
<feature type="region of interest" description="Disordered" evidence="2">
    <location>
        <begin position="1"/>
        <end position="24"/>
    </location>
</feature>
<evidence type="ECO:0000313" key="3">
    <source>
        <dbReference type="EMBL" id="CAG5129197.1"/>
    </source>
</evidence>
<dbReference type="GO" id="GO:0005654">
    <property type="term" value="C:nucleoplasm"/>
    <property type="evidence" value="ECO:0007669"/>
    <property type="project" value="TreeGrafter"/>
</dbReference>
<proteinExistence type="predicted"/>
<dbReference type="OrthoDB" id="545910at2759"/>
<sequence length="217" mass="24017">MNAEKRRKSRVQGGWAGAGSKRNNAIKPKQSVLASHASSQSPVTGIVAQRQVLASAQSHTAKLSESSIPQWTEQEIQVKPADRTIVKSGTYDISTEPSGMKYLRKQRSEVHGGVRAVQPRLTAWYSELPYTYAGITVEANTSEWPKCFGWHSVDEPIMGKNPSIASLSFGEERVFELDYTYSQVINIPLRSGSLLIEYHDTGARINVTFRVATPSHK</sequence>
<gene>
    <name evidence="3" type="ORF">CUNI_LOCUS14755</name>
</gene>
<dbReference type="EMBL" id="CAJHNH020003391">
    <property type="protein sequence ID" value="CAG5129197.1"/>
    <property type="molecule type" value="Genomic_DNA"/>
</dbReference>
<reference evidence="3" key="1">
    <citation type="submission" date="2021-04" db="EMBL/GenBank/DDBJ databases">
        <authorList>
            <consortium name="Molecular Ecology Group"/>
        </authorList>
    </citation>
    <scope>NUCLEOTIDE SEQUENCE</scope>
</reference>
<comment type="caution">
    <text evidence="3">The sequence shown here is derived from an EMBL/GenBank/DDBJ whole genome shotgun (WGS) entry which is preliminary data.</text>
</comment>
<evidence type="ECO:0000256" key="1">
    <source>
        <dbReference type="ARBA" id="ARBA00001954"/>
    </source>
</evidence>
<feature type="compositionally biased region" description="Basic residues" evidence="2">
    <location>
        <begin position="1"/>
        <end position="10"/>
    </location>
</feature>
<dbReference type="InterPro" id="IPR037151">
    <property type="entry name" value="AlkB-like_sf"/>
</dbReference>
<dbReference type="SUPFAM" id="SSF51197">
    <property type="entry name" value="Clavaminate synthase-like"/>
    <property type="match status" value="1"/>
</dbReference>
<dbReference type="AlphaFoldDB" id="A0A8S3ZI97"/>